<protein>
    <recommendedName>
        <fullName evidence="15">ATP-dependent helicase ATRX</fullName>
    </recommendedName>
</protein>
<keyword evidence="9" id="KW-0347">Helicase</keyword>
<keyword evidence="4" id="KW-0158">Chromosome</keyword>
<gene>
    <name evidence="21" type="ORF">pdam_00019801</name>
</gene>
<feature type="compositionally biased region" description="Basic residues" evidence="17">
    <location>
        <begin position="485"/>
        <end position="499"/>
    </location>
</feature>
<keyword evidence="5" id="KW-0479">Metal-binding</keyword>
<feature type="compositionally biased region" description="Basic and acidic residues" evidence="17">
    <location>
        <begin position="543"/>
        <end position="555"/>
    </location>
</feature>
<comment type="subcellular location">
    <subcellularLocation>
        <location evidence="2">Chromosome</location>
        <location evidence="2">Telomere</location>
    </subcellularLocation>
    <subcellularLocation>
        <location evidence="1">Nucleus</location>
    </subcellularLocation>
</comment>
<evidence type="ECO:0000256" key="15">
    <source>
        <dbReference type="ARBA" id="ARBA00031106"/>
    </source>
</evidence>
<keyword evidence="16" id="KW-0175">Coiled coil</keyword>
<sequence length="1841" mass="208751">MPDEERVRKKRRKLDSIISKLHQTNPSEKEGTGREEKQNDAKKENVDANETGESLPRSSRRKAAAAAVKQKHHDKEPVTCQEGEVDEEAHGIENGMDIDEEQKVPCIEEDCVIEEVPPDNDPVVKQEPVENYENSLDGLQKMLGYDISEEVQKQKEQGGEKKKEKQISENSDADVELPRRVQCTACGRQVNPAHGTVCRHPNLNVLVCKKCSRYFNSGPFTRDEFGVEEQCRWCGDGGSLLCCDKCEKAFCKTCIKRNLGKAKLKEIVDAPEDTEWLCFCCNSKPLSQLVKACNRIMDILDSRKAQKSLFKSKKGSSLKETPNQKERRSRLCSISENMGMSSDGALSPSESPTKKSAAANRVSVNDDDCKDDEDDGGNDSDRKKDRKCSSKVANKKNGKKNGSTKEDVLVVVDSDSDDDVVVTSSRSKGNNKKVQAKSTSKNKPQMSGESVGKNNKKDNKKSKVKNSRTRKDSSSESDSHEKNKDLKRKSKAVKKTKRKDKSEEEDSDFSDFVSMVKTKDDHQKEKKVKKQKGKGKKQAISDSGKESEDERDNERRKTRSKKASVSQKQTRKRPRRVTSSEEESSSSDEEKSDSDVPAKKRKKQQAKKNRKIQRIASEDSDESDEEIASKKKGKSRKKTKSSSSESDDDSKKKRKRKGKGKEKKGRKKHQIGKDNDDSENNEDEEEEEEEVSPSKKKGRKKIRKLIEDEKLAEETRKARRLEEERRKRLLERTRASELDDLPSESTKVSTLVLEADPDTKEPLVQIKEDLLQHLKPHQSKGIQFMYDCVIESLKSWKKEEPGGGCILAHCMGLGKTLQVVALVHTLMTHSDIKLQRVLVVAPLNTVLNWQVEFEKWLAVDDRLEVYILQEVGGNNWRRADMLTHWMRYGGVLIMGYSLYRNLSQCYRIRSKHQKKLFQEALVDPGPDLVVCDEGHILRNDASAISKALNAIKTKRRIVLTGTPLQNNLIEYHCMVSFVKPNLLGTRKEFTNTFVNPIQNGQCADSTALDVQIMKQRCHVLHKMLEGCVQRKDYAALIPFLPRKHEYVIKVRLSASQRKLYEHYLKTFVFPDGDVGKRGVSLFSDYQCLMRIWTHPWCLKLDALRRPEQFVDTDSMDDFVVHTDEEEEEEEGSESVQSTTSEEGEDEVQSSSESEDERKRVKGRRRKKYSSSDEEESDDDENESEDEVLPQSSRKKSALASKASSASNRAGSSTVNIGGEDITVVDINEGASTSRVGPNSSNNDTRNSKKDVSVRDDASPSTSKDIQNSETSSSVFGSTRSGASFKDEPDVEIEEEKEWYDEFLQEDDEYNVELSGKLVLLMEILADAEAVNDKVLVFSQSLVTLDLIEKMLGGGEIGGDRENWCRGCDYFRMDGSTSAAMRQRWADIFNDDDNKTARLFLISTKAGGLGINLVAANRVVVFDVSWNPSHDVQSIFRVYRFGQSKAVFVYRLIAQGTMEEKIYDRQVTKLSLSSRVVDEQQIERHFTAADLRELYTFTPDVLDEDKEAEKEKEKDAGEKSKEKEEGANVTNEEKENDKGDETEKEGDRVNETERENGEKQEKDEEDLRNGGKDSASEQAKGSDKPEERPSLPLPKDAVLADLIARLHPRWIVKYHEHDSMLQNIESEELTPEEMKQAWEAYEAERSGQIVPAHNRNQEPPPGSHAHTQMQVAQRIRINSDMLKQMQQIQQLQEMQQRQEMQERMQRVRQEQERLYQQRHSALYQQHQRQQDEIRRQNELRFIQHMTQQPAAQRFQIGQNTVNVQTTLPPAPQAPQVSFARPGLTYQPLRVGFQVPANVRLAAPGAGTIPTTGTPSTITLTLGPATQVSTVRTLSNNAQVSRP</sequence>
<evidence type="ECO:0000256" key="17">
    <source>
        <dbReference type="SAM" id="MobiDB-lite"/>
    </source>
</evidence>
<feature type="region of interest" description="Disordered" evidence="17">
    <location>
        <begin position="1501"/>
        <end position="1592"/>
    </location>
</feature>
<feature type="compositionally biased region" description="Polar residues" evidence="17">
    <location>
        <begin position="1229"/>
        <end position="1244"/>
    </location>
</feature>
<feature type="compositionally biased region" description="Basic residues" evidence="17">
    <location>
        <begin position="599"/>
        <end position="613"/>
    </location>
</feature>
<dbReference type="InterPro" id="IPR044574">
    <property type="entry name" value="ARIP4-like"/>
</dbReference>
<evidence type="ECO:0000256" key="8">
    <source>
        <dbReference type="ARBA" id="ARBA00022801"/>
    </source>
</evidence>
<feature type="compositionally biased region" description="Polar residues" evidence="17">
    <location>
        <begin position="1258"/>
        <end position="1281"/>
    </location>
</feature>
<dbReference type="Pfam" id="PF17981">
    <property type="entry name" value="ADD_ATRX"/>
    <property type="match status" value="1"/>
</dbReference>
<dbReference type="PANTHER" id="PTHR45797">
    <property type="entry name" value="RAD54-LIKE"/>
    <property type="match status" value="1"/>
</dbReference>
<dbReference type="GO" id="GO:0010468">
    <property type="term" value="P:regulation of gene expression"/>
    <property type="evidence" value="ECO:0007669"/>
    <property type="project" value="UniProtKB-ARBA"/>
</dbReference>
<dbReference type="STRING" id="46731.A0A3M6TRS4"/>
<dbReference type="OrthoDB" id="2020972at2759"/>
<feature type="domain" description="Helicase C-terminal" evidence="19">
    <location>
        <begin position="1322"/>
        <end position="1489"/>
    </location>
</feature>
<organism evidence="21 22">
    <name type="scientific">Pocillopora damicornis</name>
    <name type="common">Cauliflower coral</name>
    <name type="synonym">Millepora damicornis</name>
    <dbReference type="NCBI Taxonomy" id="46731"/>
    <lineage>
        <taxon>Eukaryota</taxon>
        <taxon>Metazoa</taxon>
        <taxon>Cnidaria</taxon>
        <taxon>Anthozoa</taxon>
        <taxon>Hexacorallia</taxon>
        <taxon>Scleractinia</taxon>
        <taxon>Astrocoeniina</taxon>
        <taxon>Pocilloporidae</taxon>
        <taxon>Pocillopora</taxon>
    </lineage>
</organism>
<dbReference type="OMA" id="MIGYHQC"/>
<feature type="compositionally biased region" description="Basic residues" evidence="17">
    <location>
        <begin position="1159"/>
        <end position="1168"/>
    </location>
</feature>
<feature type="compositionally biased region" description="Low complexity" evidence="17">
    <location>
        <begin position="1197"/>
        <end position="1212"/>
    </location>
</feature>
<evidence type="ECO:0000256" key="2">
    <source>
        <dbReference type="ARBA" id="ARBA00004574"/>
    </source>
</evidence>
<evidence type="ECO:0000256" key="1">
    <source>
        <dbReference type="ARBA" id="ARBA00004123"/>
    </source>
</evidence>
<feature type="compositionally biased region" description="Basic residues" evidence="17">
    <location>
        <begin position="458"/>
        <end position="468"/>
    </location>
</feature>
<feature type="domain" description="Helicase ATP-binding" evidence="18">
    <location>
        <begin position="796"/>
        <end position="981"/>
    </location>
</feature>
<feature type="domain" description="PHD-type" evidence="20">
    <location>
        <begin position="171"/>
        <end position="309"/>
    </location>
</feature>
<dbReference type="SUPFAM" id="SSF52540">
    <property type="entry name" value="P-loop containing nucleoside triphosphate hydrolases"/>
    <property type="match status" value="2"/>
</dbReference>
<keyword evidence="13" id="KW-0238">DNA-binding</keyword>
<feature type="compositionally biased region" description="Basic residues" evidence="17">
    <location>
        <begin position="652"/>
        <end position="670"/>
    </location>
</feature>
<dbReference type="PROSITE" id="PS51192">
    <property type="entry name" value="HELICASE_ATP_BIND_1"/>
    <property type="match status" value="1"/>
</dbReference>
<keyword evidence="6" id="KW-0547">Nucleotide-binding</keyword>
<feature type="region of interest" description="Disordered" evidence="17">
    <location>
        <begin position="151"/>
        <end position="173"/>
    </location>
</feature>
<evidence type="ECO:0000256" key="6">
    <source>
        <dbReference type="ARBA" id="ARBA00022741"/>
    </source>
</evidence>
<dbReference type="GO" id="GO:0004386">
    <property type="term" value="F:helicase activity"/>
    <property type="evidence" value="ECO:0007669"/>
    <property type="project" value="UniProtKB-KW"/>
</dbReference>
<keyword evidence="11" id="KW-0067">ATP-binding</keyword>
<dbReference type="Pfam" id="PF00271">
    <property type="entry name" value="Helicase_C"/>
    <property type="match status" value="1"/>
</dbReference>
<dbReference type="InterPro" id="IPR027417">
    <property type="entry name" value="P-loop_NTPase"/>
</dbReference>
<dbReference type="EMBL" id="RCHS01003069">
    <property type="protein sequence ID" value="RMX44039.1"/>
    <property type="molecule type" value="Genomic_DNA"/>
</dbReference>
<evidence type="ECO:0000256" key="5">
    <source>
        <dbReference type="ARBA" id="ARBA00022723"/>
    </source>
</evidence>
<dbReference type="PROSITE" id="PS51194">
    <property type="entry name" value="HELICASE_CTER"/>
    <property type="match status" value="1"/>
</dbReference>
<evidence type="ECO:0000313" key="21">
    <source>
        <dbReference type="EMBL" id="RMX44039.1"/>
    </source>
</evidence>
<dbReference type="GO" id="GO:0000781">
    <property type="term" value="C:chromosome, telomeric region"/>
    <property type="evidence" value="ECO:0007669"/>
    <property type="project" value="UniProtKB-SubCell"/>
</dbReference>
<name>A0A3M6TRS4_POCDA</name>
<dbReference type="Gene3D" id="3.40.50.10810">
    <property type="entry name" value="Tandem AAA-ATPase domain"/>
    <property type="match status" value="1"/>
</dbReference>
<dbReference type="SUPFAM" id="SSF57903">
    <property type="entry name" value="FYVE/PHD zinc finger"/>
    <property type="match status" value="1"/>
</dbReference>
<dbReference type="Proteomes" id="UP000275408">
    <property type="component" value="Unassembled WGS sequence"/>
</dbReference>
<dbReference type="InterPro" id="IPR025766">
    <property type="entry name" value="ADD"/>
</dbReference>
<keyword evidence="8" id="KW-0378">Hydrolase</keyword>
<dbReference type="SMART" id="SM00487">
    <property type="entry name" value="DEXDc"/>
    <property type="match status" value="1"/>
</dbReference>
<feature type="compositionally biased region" description="Basic and acidic residues" evidence="17">
    <location>
        <begin position="469"/>
        <end position="484"/>
    </location>
</feature>
<dbReference type="GO" id="GO:0008270">
    <property type="term" value="F:zinc ion binding"/>
    <property type="evidence" value="ECO:0007669"/>
    <property type="project" value="UniProtKB-KW"/>
</dbReference>
<keyword evidence="14" id="KW-0539">Nucleus</keyword>
<feature type="region of interest" description="Disordered" evidence="17">
    <location>
        <begin position="310"/>
        <end position="701"/>
    </location>
</feature>
<evidence type="ECO:0000256" key="3">
    <source>
        <dbReference type="ARBA" id="ARBA00007025"/>
    </source>
</evidence>
<feature type="compositionally biased region" description="Acidic residues" evidence="17">
    <location>
        <begin position="365"/>
        <end position="378"/>
    </location>
</feature>
<feature type="region of interest" description="Disordered" evidence="17">
    <location>
        <begin position="1122"/>
        <end position="1291"/>
    </location>
</feature>
<evidence type="ECO:0000259" key="19">
    <source>
        <dbReference type="PROSITE" id="PS51194"/>
    </source>
</evidence>
<reference evidence="21 22" key="1">
    <citation type="journal article" date="2018" name="Sci. Rep.">
        <title>Comparative analysis of the Pocillopora damicornis genome highlights role of immune system in coral evolution.</title>
        <authorList>
            <person name="Cunning R."/>
            <person name="Bay R.A."/>
            <person name="Gillette P."/>
            <person name="Baker A.C."/>
            <person name="Traylor-Knowles N."/>
        </authorList>
    </citation>
    <scope>NUCLEOTIDE SEQUENCE [LARGE SCALE GENOMIC DNA]</scope>
    <source>
        <strain evidence="21">RSMAS</strain>
        <tissue evidence="21">Whole animal</tissue>
    </source>
</reference>
<dbReference type="InterPro" id="IPR000330">
    <property type="entry name" value="SNF2_N"/>
</dbReference>
<dbReference type="PANTHER" id="PTHR45797:SF3">
    <property type="entry name" value="TRANSCRIPTIONAL REGULATOR ATRX HOMOLOG"/>
    <property type="match status" value="1"/>
</dbReference>
<dbReference type="GO" id="GO:0005524">
    <property type="term" value="F:ATP binding"/>
    <property type="evidence" value="ECO:0007669"/>
    <property type="project" value="UniProtKB-KW"/>
</dbReference>
<feature type="compositionally biased region" description="Basic residues" evidence="17">
    <location>
        <begin position="525"/>
        <end position="537"/>
    </location>
</feature>
<feature type="compositionally biased region" description="Acidic residues" evidence="17">
    <location>
        <begin position="1171"/>
        <end position="1187"/>
    </location>
</feature>
<evidence type="ECO:0000259" key="18">
    <source>
        <dbReference type="PROSITE" id="PS51192"/>
    </source>
</evidence>
<comment type="caution">
    <text evidence="21">The sequence shown here is derived from an EMBL/GenBank/DDBJ whole genome shotgun (WGS) entry which is preliminary data.</text>
</comment>
<evidence type="ECO:0000256" key="10">
    <source>
        <dbReference type="ARBA" id="ARBA00022833"/>
    </source>
</evidence>
<keyword evidence="10" id="KW-0862">Zinc</keyword>
<feature type="compositionally biased region" description="Basic and acidic residues" evidence="17">
    <location>
        <begin position="27"/>
        <end position="46"/>
    </location>
</feature>
<keyword evidence="7" id="KW-0863">Zinc-finger</keyword>
<dbReference type="Gene3D" id="3.40.50.300">
    <property type="entry name" value="P-loop containing nucleotide triphosphate hydrolases"/>
    <property type="match status" value="1"/>
</dbReference>
<evidence type="ECO:0000256" key="9">
    <source>
        <dbReference type="ARBA" id="ARBA00022806"/>
    </source>
</evidence>
<evidence type="ECO:0000256" key="14">
    <source>
        <dbReference type="ARBA" id="ARBA00023242"/>
    </source>
</evidence>
<dbReference type="InterPro" id="IPR001650">
    <property type="entry name" value="Helicase_C-like"/>
</dbReference>
<dbReference type="InterPro" id="IPR013083">
    <property type="entry name" value="Znf_RING/FYVE/PHD"/>
</dbReference>
<keyword evidence="12" id="KW-0779">Telomere</keyword>
<dbReference type="GO" id="GO:0003677">
    <property type="term" value="F:DNA binding"/>
    <property type="evidence" value="ECO:0007669"/>
    <property type="project" value="UniProtKB-KW"/>
</dbReference>
<feature type="compositionally biased region" description="Basic and acidic residues" evidence="17">
    <location>
        <begin position="1506"/>
        <end position="1588"/>
    </location>
</feature>
<proteinExistence type="inferred from homology"/>
<evidence type="ECO:0000313" key="22">
    <source>
        <dbReference type="Proteomes" id="UP000275408"/>
    </source>
</evidence>
<dbReference type="SMART" id="SM00490">
    <property type="entry name" value="HELICc"/>
    <property type="match status" value="1"/>
</dbReference>
<feature type="coiled-coil region" evidence="16">
    <location>
        <begin position="1680"/>
        <end position="1716"/>
    </location>
</feature>
<feature type="compositionally biased region" description="Basic residues" evidence="17">
    <location>
        <begin position="630"/>
        <end position="640"/>
    </location>
</feature>
<dbReference type="InterPro" id="IPR011011">
    <property type="entry name" value="Znf_FYVE_PHD"/>
</dbReference>
<feature type="compositionally biased region" description="Basic and acidic residues" evidence="17">
    <location>
        <begin position="1245"/>
        <end position="1257"/>
    </location>
</feature>
<feature type="region of interest" description="Disordered" evidence="17">
    <location>
        <begin position="1"/>
        <end position="99"/>
    </location>
</feature>
<dbReference type="GO" id="GO:0016887">
    <property type="term" value="F:ATP hydrolysis activity"/>
    <property type="evidence" value="ECO:0007669"/>
    <property type="project" value="InterPro"/>
</dbReference>
<evidence type="ECO:0000256" key="13">
    <source>
        <dbReference type="ARBA" id="ARBA00023125"/>
    </source>
</evidence>
<dbReference type="InterPro" id="IPR041430">
    <property type="entry name" value="ADD_ATRX"/>
</dbReference>
<dbReference type="InterPro" id="IPR014001">
    <property type="entry name" value="Helicase_ATP-bd"/>
</dbReference>
<keyword evidence="22" id="KW-1185">Reference proteome</keyword>
<dbReference type="InterPro" id="IPR038718">
    <property type="entry name" value="SNF2-like_sf"/>
</dbReference>
<dbReference type="PROSITE" id="PS51533">
    <property type="entry name" value="ADD"/>
    <property type="match status" value="1"/>
</dbReference>
<dbReference type="CDD" id="cd11726">
    <property type="entry name" value="ADDz_ATRX"/>
    <property type="match status" value="1"/>
</dbReference>
<accession>A0A3M6TRS4</accession>
<dbReference type="Pfam" id="PF00176">
    <property type="entry name" value="SNF2-rel_dom"/>
    <property type="match status" value="1"/>
</dbReference>
<evidence type="ECO:0000256" key="16">
    <source>
        <dbReference type="SAM" id="Coils"/>
    </source>
</evidence>
<feature type="compositionally biased region" description="Basic and acidic residues" evidence="17">
    <location>
        <begin position="151"/>
        <end position="167"/>
    </location>
</feature>
<evidence type="ECO:0000259" key="20">
    <source>
        <dbReference type="PROSITE" id="PS51533"/>
    </source>
</evidence>
<dbReference type="Gene3D" id="3.30.40.10">
    <property type="entry name" value="Zinc/RING finger domain, C3HC4 (zinc finger)"/>
    <property type="match status" value="1"/>
</dbReference>
<comment type="similarity">
    <text evidence="3">Belongs to the SNF2/RAD54 helicase family.</text>
</comment>
<evidence type="ECO:0000256" key="12">
    <source>
        <dbReference type="ARBA" id="ARBA00022895"/>
    </source>
</evidence>
<evidence type="ECO:0000256" key="11">
    <source>
        <dbReference type="ARBA" id="ARBA00022840"/>
    </source>
</evidence>
<feature type="compositionally biased region" description="Acidic residues" evidence="17">
    <location>
        <begin position="1123"/>
        <end position="1132"/>
    </location>
</feature>
<evidence type="ECO:0000256" key="4">
    <source>
        <dbReference type="ARBA" id="ARBA00022454"/>
    </source>
</evidence>
<feature type="coiled-coil region" evidence="16">
    <location>
        <begin position="704"/>
        <end position="732"/>
    </location>
</feature>
<feature type="compositionally biased region" description="Polar residues" evidence="17">
    <location>
        <begin position="436"/>
        <end position="448"/>
    </location>
</feature>
<feature type="compositionally biased region" description="Acidic residues" evidence="17">
    <location>
        <begin position="676"/>
        <end position="691"/>
    </location>
</feature>
<dbReference type="InterPro" id="IPR049730">
    <property type="entry name" value="SNF2/RAD54-like_C"/>
</dbReference>
<dbReference type="GO" id="GO:0005634">
    <property type="term" value="C:nucleus"/>
    <property type="evidence" value="ECO:0007669"/>
    <property type="project" value="UniProtKB-SubCell"/>
</dbReference>
<feature type="compositionally biased region" description="Acidic residues" evidence="17">
    <location>
        <begin position="580"/>
        <end position="592"/>
    </location>
</feature>
<dbReference type="CDD" id="cd18793">
    <property type="entry name" value="SF2_C_SNF"/>
    <property type="match status" value="1"/>
</dbReference>
<evidence type="ECO:0000256" key="7">
    <source>
        <dbReference type="ARBA" id="ARBA00022771"/>
    </source>
</evidence>